<name>A0A177B9P4_9BILA</name>
<protein>
    <submittedName>
        <fullName evidence="1">Uncharacterized protein</fullName>
    </submittedName>
</protein>
<organism evidence="1 2">
    <name type="scientific">Intoshia linei</name>
    <dbReference type="NCBI Taxonomy" id="1819745"/>
    <lineage>
        <taxon>Eukaryota</taxon>
        <taxon>Metazoa</taxon>
        <taxon>Spiralia</taxon>
        <taxon>Lophotrochozoa</taxon>
        <taxon>Mesozoa</taxon>
        <taxon>Orthonectida</taxon>
        <taxon>Rhopaluridae</taxon>
        <taxon>Intoshia</taxon>
    </lineage>
</organism>
<proteinExistence type="predicted"/>
<accession>A0A177B9P4</accession>
<dbReference type="AlphaFoldDB" id="A0A177B9P4"/>
<evidence type="ECO:0000313" key="1">
    <source>
        <dbReference type="EMBL" id="OAF70945.1"/>
    </source>
</evidence>
<sequence length="76" mass="8846">MLTKNTNLRGSYNFIADYWGPAWFQCRNNLTAIKKLKPTCNGKVLDCYEKHLAIQTQYLLNVEITNEICERVFSSL</sequence>
<gene>
    <name evidence="1" type="ORF">A3Q56_01284</name>
</gene>
<dbReference type="EMBL" id="LWCA01000097">
    <property type="protein sequence ID" value="OAF70945.1"/>
    <property type="molecule type" value="Genomic_DNA"/>
</dbReference>
<dbReference type="Proteomes" id="UP000078046">
    <property type="component" value="Unassembled WGS sequence"/>
</dbReference>
<keyword evidence="2" id="KW-1185">Reference proteome</keyword>
<reference evidence="1 2" key="1">
    <citation type="submission" date="2016-04" db="EMBL/GenBank/DDBJ databases">
        <title>The genome of Intoshia linei affirms orthonectids as highly simplified spiralians.</title>
        <authorList>
            <person name="Mikhailov K.V."/>
            <person name="Slusarev G.S."/>
            <person name="Nikitin M.A."/>
            <person name="Logacheva M.D."/>
            <person name="Penin A."/>
            <person name="Aleoshin V."/>
            <person name="Panchin Y.V."/>
        </authorList>
    </citation>
    <scope>NUCLEOTIDE SEQUENCE [LARGE SCALE GENOMIC DNA]</scope>
    <source>
        <strain evidence="1">Intl2013</strain>
        <tissue evidence="1">Whole animal</tissue>
    </source>
</reference>
<comment type="caution">
    <text evidence="1">The sequence shown here is derived from an EMBL/GenBank/DDBJ whole genome shotgun (WGS) entry which is preliminary data.</text>
</comment>
<evidence type="ECO:0000313" key="2">
    <source>
        <dbReference type="Proteomes" id="UP000078046"/>
    </source>
</evidence>